<dbReference type="InterPro" id="IPR047201">
    <property type="entry name" value="ERI-1_3'hExo-like"/>
</dbReference>
<protein>
    <recommendedName>
        <fullName evidence="4">Exonuclease domain-containing protein</fullName>
    </recommendedName>
</protein>
<dbReference type="Proteomes" id="UP001208570">
    <property type="component" value="Unassembled WGS sequence"/>
</dbReference>
<sequence>MMFNHLKVIVHTKRGRGTGQKSNHIINQPFIKEIIEFPVLKVNGETFNVESTFHQYVEPQVHKELSSFCTELTGITQDMVNGQPQITETLEKFKRWMKSEGLLEPSVTSVFVTFGDWDLKTMLPSESKHFGFSYADYLKHWINIKKPYNEVMGAYPKDMMVTLEGMKLKHEGRHHSGIDDCKNIANILRQLALRGHVFKETGSL</sequence>
<dbReference type="PANTHER" id="PTHR23044">
    <property type="entry name" value="3'-5' EXONUCLEASE ERI1-RELATED"/>
    <property type="match status" value="1"/>
</dbReference>
<dbReference type="InterPro" id="IPR012337">
    <property type="entry name" value="RNaseH-like_sf"/>
</dbReference>
<dbReference type="PANTHER" id="PTHR23044:SF61">
    <property type="entry name" value="3'-5' EXORIBONUCLEASE 1-RELATED"/>
    <property type="match status" value="1"/>
</dbReference>
<accession>A0AAD9JRK6</accession>
<dbReference type="EMBL" id="JAODUP010000187">
    <property type="protein sequence ID" value="KAK2157667.1"/>
    <property type="molecule type" value="Genomic_DNA"/>
</dbReference>
<dbReference type="SMART" id="SM00479">
    <property type="entry name" value="EXOIII"/>
    <property type="match status" value="1"/>
</dbReference>
<proteinExistence type="predicted"/>
<keyword evidence="6" id="KW-1185">Reference proteome</keyword>
<dbReference type="Gene3D" id="3.30.420.10">
    <property type="entry name" value="Ribonuclease H-like superfamily/Ribonuclease H"/>
    <property type="match status" value="1"/>
</dbReference>
<name>A0AAD9JRK6_9ANNE</name>
<feature type="domain" description="Exonuclease" evidence="4">
    <location>
        <begin position="18"/>
        <end position="197"/>
    </location>
</feature>
<evidence type="ECO:0000256" key="2">
    <source>
        <dbReference type="ARBA" id="ARBA00022801"/>
    </source>
</evidence>
<comment type="caution">
    <text evidence="5">The sequence shown here is derived from an EMBL/GenBank/DDBJ whole genome shotgun (WGS) entry which is preliminary data.</text>
</comment>
<dbReference type="InterPro" id="IPR051274">
    <property type="entry name" value="3-5_Exoribonuclease"/>
</dbReference>
<keyword evidence="1" id="KW-0540">Nuclease</keyword>
<evidence type="ECO:0000313" key="5">
    <source>
        <dbReference type="EMBL" id="KAK2157667.1"/>
    </source>
</evidence>
<dbReference type="GO" id="GO:0000175">
    <property type="term" value="F:3'-5'-RNA exonuclease activity"/>
    <property type="evidence" value="ECO:0007669"/>
    <property type="project" value="InterPro"/>
</dbReference>
<dbReference type="SUPFAM" id="SSF53098">
    <property type="entry name" value="Ribonuclease H-like"/>
    <property type="match status" value="1"/>
</dbReference>
<evidence type="ECO:0000256" key="3">
    <source>
        <dbReference type="ARBA" id="ARBA00022839"/>
    </source>
</evidence>
<dbReference type="AlphaFoldDB" id="A0AAD9JRK6"/>
<evidence type="ECO:0000256" key="1">
    <source>
        <dbReference type="ARBA" id="ARBA00022722"/>
    </source>
</evidence>
<evidence type="ECO:0000259" key="4">
    <source>
        <dbReference type="SMART" id="SM00479"/>
    </source>
</evidence>
<dbReference type="GO" id="GO:0003676">
    <property type="term" value="F:nucleic acid binding"/>
    <property type="evidence" value="ECO:0007669"/>
    <property type="project" value="InterPro"/>
</dbReference>
<dbReference type="Pfam" id="PF00929">
    <property type="entry name" value="RNase_T"/>
    <property type="match status" value="1"/>
</dbReference>
<gene>
    <name evidence="5" type="ORF">LSH36_187g06026</name>
</gene>
<keyword evidence="2" id="KW-0378">Hydrolase</keyword>
<keyword evidence="3" id="KW-0269">Exonuclease</keyword>
<organism evidence="5 6">
    <name type="scientific">Paralvinella palmiformis</name>
    <dbReference type="NCBI Taxonomy" id="53620"/>
    <lineage>
        <taxon>Eukaryota</taxon>
        <taxon>Metazoa</taxon>
        <taxon>Spiralia</taxon>
        <taxon>Lophotrochozoa</taxon>
        <taxon>Annelida</taxon>
        <taxon>Polychaeta</taxon>
        <taxon>Sedentaria</taxon>
        <taxon>Canalipalpata</taxon>
        <taxon>Terebellida</taxon>
        <taxon>Terebelliformia</taxon>
        <taxon>Alvinellidae</taxon>
        <taxon>Paralvinella</taxon>
    </lineage>
</organism>
<evidence type="ECO:0000313" key="6">
    <source>
        <dbReference type="Proteomes" id="UP001208570"/>
    </source>
</evidence>
<dbReference type="InterPro" id="IPR013520">
    <property type="entry name" value="Ribonucl_H"/>
</dbReference>
<dbReference type="CDD" id="cd06133">
    <property type="entry name" value="ERI-1_3'hExo_like"/>
    <property type="match status" value="1"/>
</dbReference>
<dbReference type="InterPro" id="IPR036397">
    <property type="entry name" value="RNaseH_sf"/>
</dbReference>
<reference evidence="5" key="1">
    <citation type="journal article" date="2023" name="Mol. Biol. Evol.">
        <title>Third-Generation Sequencing Reveals the Adaptive Role of the Epigenome in Three Deep-Sea Polychaetes.</title>
        <authorList>
            <person name="Perez M."/>
            <person name="Aroh O."/>
            <person name="Sun Y."/>
            <person name="Lan Y."/>
            <person name="Juniper S.K."/>
            <person name="Young C.R."/>
            <person name="Angers B."/>
            <person name="Qian P.Y."/>
        </authorList>
    </citation>
    <scope>NUCLEOTIDE SEQUENCE</scope>
    <source>
        <strain evidence="5">P08H-3</strain>
    </source>
</reference>